<proteinExistence type="predicted"/>
<organism evidence="1 2">
    <name type="scientific">Archangium minus</name>
    <dbReference type="NCBI Taxonomy" id="83450"/>
    <lineage>
        <taxon>Bacteria</taxon>
        <taxon>Pseudomonadati</taxon>
        <taxon>Myxococcota</taxon>
        <taxon>Myxococcia</taxon>
        <taxon>Myxococcales</taxon>
        <taxon>Cystobacterineae</taxon>
        <taxon>Archangiaceae</taxon>
        <taxon>Archangium</taxon>
    </lineage>
</organism>
<accession>A0ABY9X122</accession>
<evidence type="ECO:0008006" key="3">
    <source>
        <dbReference type="Google" id="ProtNLM"/>
    </source>
</evidence>
<dbReference type="RefSeq" id="WP_395806762.1">
    <property type="nucleotide sequence ID" value="NZ_CP043494.1"/>
</dbReference>
<sequence>MKTNVWMLAAIAVLGLNLGCKTAYNKITVEKLKDVVGTDYDSYRWFSYPTDNFGVGTAYASKERFKKQVSICDSANCFGVSPASFDEWLALKGFAGVGKNGPTITLSEEEKTKLSAELDGPKVAQLLNLGANVNYTKGVTTEVRLGRAYPRRLLLQPTLDYISKLDSSQLVKKAFDAGTLILIANDLVMEGLSVNLCVDKSINPELTAKLDNSVGKIIGANAAVAMKVETATTGCYTLAAQQPIVVAALAVEQPAAGELSTNPNDEWQGWTRHKLLDIKLD</sequence>
<dbReference type="Proteomes" id="UP001611383">
    <property type="component" value="Chromosome"/>
</dbReference>
<evidence type="ECO:0000313" key="1">
    <source>
        <dbReference type="EMBL" id="WNG49095.1"/>
    </source>
</evidence>
<gene>
    <name evidence="1" type="ORF">F0U60_36980</name>
</gene>
<evidence type="ECO:0000313" key="2">
    <source>
        <dbReference type="Proteomes" id="UP001611383"/>
    </source>
</evidence>
<protein>
    <recommendedName>
        <fullName evidence="3">Lipoprotein</fullName>
    </recommendedName>
</protein>
<dbReference type="EMBL" id="CP043494">
    <property type="protein sequence ID" value="WNG49095.1"/>
    <property type="molecule type" value="Genomic_DNA"/>
</dbReference>
<name>A0ABY9X122_9BACT</name>
<keyword evidence="2" id="KW-1185">Reference proteome</keyword>
<reference evidence="1 2" key="1">
    <citation type="submission" date="2019-08" db="EMBL/GenBank/DDBJ databases">
        <title>Archangium and Cystobacter genomes.</title>
        <authorList>
            <person name="Chen I.-C.K."/>
            <person name="Wielgoss S."/>
        </authorList>
    </citation>
    <scope>NUCLEOTIDE SEQUENCE [LARGE SCALE GENOMIC DNA]</scope>
    <source>
        <strain evidence="1 2">Cbm 6</strain>
    </source>
</reference>